<reference evidence="2 3" key="1">
    <citation type="submission" date="2020-08" db="EMBL/GenBank/DDBJ databases">
        <title>Functional genomics of gut bacteria from endangered species of beetles.</title>
        <authorList>
            <person name="Carlos-Shanley C."/>
        </authorList>
    </citation>
    <scope>NUCLEOTIDE SEQUENCE [LARGE SCALE GENOMIC DNA]</scope>
    <source>
        <strain evidence="2 3">S00142</strain>
    </source>
</reference>
<organism evidence="2 3">
    <name type="scientific">Flavobacterium nitrogenifigens</name>
    <dbReference type="NCBI Taxonomy" id="1617283"/>
    <lineage>
        <taxon>Bacteria</taxon>
        <taxon>Pseudomonadati</taxon>
        <taxon>Bacteroidota</taxon>
        <taxon>Flavobacteriia</taxon>
        <taxon>Flavobacteriales</taxon>
        <taxon>Flavobacteriaceae</taxon>
        <taxon>Flavobacterium</taxon>
    </lineage>
</organism>
<keyword evidence="1" id="KW-0472">Membrane</keyword>
<evidence type="ECO:0000313" key="3">
    <source>
        <dbReference type="Proteomes" id="UP000561681"/>
    </source>
</evidence>
<keyword evidence="1" id="KW-0812">Transmembrane</keyword>
<dbReference type="Proteomes" id="UP000561681">
    <property type="component" value="Unassembled WGS sequence"/>
</dbReference>
<proteinExistence type="predicted"/>
<feature type="transmembrane region" description="Helical" evidence="1">
    <location>
        <begin position="7"/>
        <end position="24"/>
    </location>
</feature>
<gene>
    <name evidence="2" type="ORF">HNP37_000736</name>
</gene>
<name>A0A7W7IV24_9FLAO</name>
<evidence type="ECO:0000313" key="2">
    <source>
        <dbReference type="EMBL" id="MBB4800697.1"/>
    </source>
</evidence>
<comment type="caution">
    <text evidence="2">The sequence shown here is derived from an EMBL/GenBank/DDBJ whole genome shotgun (WGS) entry which is preliminary data.</text>
</comment>
<evidence type="ECO:0000256" key="1">
    <source>
        <dbReference type="SAM" id="Phobius"/>
    </source>
</evidence>
<keyword evidence="3" id="KW-1185">Reference proteome</keyword>
<protein>
    <submittedName>
        <fullName evidence="2">Uncharacterized protein</fullName>
    </submittedName>
</protein>
<accession>A0A7W7IV24</accession>
<dbReference type="EMBL" id="JACHLD010000001">
    <property type="protein sequence ID" value="MBB4800697.1"/>
    <property type="molecule type" value="Genomic_DNA"/>
</dbReference>
<dbReference type="AlphaFoldDB" id="A0A7W7IV24"/>
<sequence length="36" mass="4024">MKTSTRLEIVATIIALVIFAYYSGKVIGKAIYYLVN</sequence>
<keyword evidence="1" id="KW-1133">Transmembrane helix</keyword>